<evidence type="ECO:0000313" key="2">
    <source>
        <dbReference type="Proteomes" id="UP001304243"/>
    </source>
</evidence>
<accession>A0AAN7D9F0</accession>
<protein>
    <submittedName>
        <fullName evidence="1">Uncharacterized protein</fullName>
    </submittedName>
</protein>
<dbReference type="Proteomes" id="UP001304243">
    <property type="component" value="Unassembled WGS sequence"/>
</dbReference>
<dbReference type="AlphaFoldDB" id="A0AAN7D9F0"/>
<dbReference type="GeneID" id="89955556"/>
<gene>
    <name evidence="1" type="ORF">ATC70_011870</name>
</gene>
<sequence length="212" mass="23833">MQEGAIIPIEDDNIHSVRKPPVAVATLPHIPVATISPPVFPSGSLSTSSEPVLLAELNPPSTPNATNKRKRVKESAVKLINLEWFKKELSPTSFNLLYHYIGNESELLAEVQKRFKTILSLGNQYEEDGIFDFEGIPQDLRTQMRAYLGSSIRRQAENYHGFAMACQIQKRVEENKGASEAEKKKRYKEIFSVIAGKAWTRYTNVLSKNIGM</sequence>
<evidence type="ECO:0000313" key="1">
    <source>
        <dbReference type="EMBL" id="KAK4513302.1"/>
    </source>
</evidence>
<organism evidence="1 2">
    <name type="scientific">Mucor velutinosus</name>
    <dbReference type="NCBI Taxonomy" id="708070"/>
    <lineage>
        <taxon>Eukaryota</taxon>
        <taxon>Fungi</taxon>
        <taxon>Fungi incertae sedis</taxon>
        <taxon>Mucoromycota</taxon>
        <taxon>Mucoromycotina</taxon>
        <taxon>Mucoromycetes</taxon>
        <taxon>Mucorales</taxon>
        <taxon>Mucorineae</taxon>
        <taxon>Mucoraceae</taxon>
        <taxon>Mucor</taxon>
    </lineage>
</organism>
<reference evidence="1 2" key="1">
    <citation type="submission" date="2022-11" db="EMBL/GenBank/DDBJ databases">
        <title>Mucor velutinosus strain NIH1002 WGS.</title>
        <authorList>
            <person name="Subramanian P."/>
            <person name="Mullikin J.C."/>
            <person name="Segre J.A."/>
            <person name="Zelazny A.M."/>
        </authorList>
    </citation>
    <scope>NUCLEOTIDE SEQUENCE [LARGE SCALE GENOMIC DNA]</scope>
    <source>
        <strain evidence="1 2">NIH1002</strain>
    </source>
</reference>
<dbReference type="RefSeq" id="XP_064679968.1">
    <property type="nucleotide sequence ID" value="XM_064831055.1"/>
</dbReference>
<comment type="caution">
    <text evidence="1">The sequence shown here is derived from an EMBL/GenBank/DDBJ whole genome shotgun (WGS) entry which is preliminary data.</text>
</comment>
<dbReference type="EMBL" id="JASEJX010000018">
    <property type="protein sequence ID" value="KAK4513302.1"/>
    <property type="molecule type" value="Genomic_DNA"/>
</dbReference>
<proteinExistence type="predicted"/>
<name>A0AAN7D9F0_9FUNG</name>
<keyword evidence="2" id="KW-1185">Reference proteome</keyword>